<accession>A0A6C0KZF6</accession>
<feature type="coiled-coil region" evidence="1">
    <location>
        <begin position="151"/>
        <end position="205"/>
    </location>
</feature>
<name>A0A6C0KZF6_9ZZZZ</name>
<evidence type="ECO:0000256" key="1">
    <source>
        <dbReference type="SAM" id="Coils"/>
    </source>
</evidence>
<feature type="compositionally biased region" description="Low complexity" evidence="2">
    <location>
        <begin position="339"/>
        <end position="360"/>
    </location>
</feature>
<dbReference type="AlphaFoldDB" id="A0A6C0KZF6"/>
<feature type="region of interest" description="Disordered" evidence="2">
    <location>
        <begin position="319"/>
        <end position="368"/>
    </location>
</feature>
<proteinExistence type="predicted"/>
<reference evidence="3" key="1">
    <citation type="journal article" date="2020" name="Nature">
        <title>Giant virus diversity and host interactions through global metagenomics.</title>
        <authorList>
            <person name="Schulz F."/>
            <person name="Roux S."/>
            <person name="Paez-Espino D."/>
            <person name="Jungbluth S."/>
            <person name="Walsh D.A."/>
            <person name="Denef V.J."/>
            <person name="McMahon K.D."/>
            <person name="Konstantinidis K.T."/>
            <person name="Eloe-Fadrosh E.A."/>
            <person name="Kyrpides N.C."/>
            <person name="Woyke T."/>
        </authorList>
    </citation>
    <scope>NUCLEOTIDE SEQUENCE</scope>
    <source>
        <strain evidence="3">GVMAG-S-ERX555907-102</strain>
    </source>
</reference>
<dbReference type="InterPro" id="IPR043910">
    <property type="entry name" value="DUF5767"/>
</dbReference>
<feature type="region of interest" description="Disordered" evidence="2">
    <location>
        <begin position="21"/>
        <end position="46"/>
    </location>
</feature>
<dbReference type="EMBL" id="MN741010">
    <property type="protein sequence ID" value="QHU22546.1"/>
    <property type="molecule type" value="Genomic_DNA"/>
</dbReference>
<keyword evidence="1" id="KW-0175">Coiled coil</keyword>
<sequence length="427" mass="47998">MSNSDEKVVSLDIQEINLDMPSNSRQETFSIDTSRGSTLPTSSSLGDGIELLMNEKVKNSQNSGLSSSSKSMQQELNDLNELNNITVEADSLNAEVLRDYKEKDSFVNKPAVEIAKGTSRMDENMESWDGFKDINHINVDTSIEKSLKLTEQELLREKFEMLRRLETLEEKGANLSKKYSMENDLDEMKGEYEFLINEKEKSNSVKFQGKVLTTMITGLEFLNSKFDPFDIKLDGWSEQINENVDDYDEIFAELHEKYKSKAKMAPEIKLLFQLASSGIMIHMTNTMFKSALPGMDDIMRQNPDLMSQFTKAAMNSMEQNQPGLSNFMNDFGNGNANNPSSSVPPRRSQSQTPQPSTTSQMREEMKGPVSANIDSILSNLNKENSKTINVDNNSTISMDEINSLADGNGKRGRSRRKSDKNTISLAI</sequence>
<feature type="compositionally biased region" description="Polar residues" evidence="2">
    <location>
        <begin position="319"/>
        <end position="338"/>
    </location>
</feature>
<dbReference type="Pfam" id="PF19071">
    <property type="entry name" value="DUF5767"/>
    <property type="match status" value="1"/>
</dbReference>
<feature type="compositionally biased region" description="Polar residues" evidence="2">
    <location>
        <begin position="21"/>
        <end position="45"/>
    </location>
</feature>
<protein>
    <submittedName>
        <fullName evidence="3">Uncharacterized protein</fullName>
    </submittedName>
</protein>
<feature type="region of interest" description="Disordered" evidence="2">
    <location>
        <begin position="400"/>
        <end position="427"/>
    </location>
</feature>
<evidence type="ECO:0000313" key="3">
    <source>
        <dbReference type="EMBL" id="QHU22546.1"/>
    </source>
</evidence>
<evidence type="ECO:0000256" key="2">
    <source>
        <dbReference type="SAM" id="MobiDB-lite"/>
    </source>
</evidence>
<organism evidence="3">
    <name type="scientific">viral metagenome</name>
    <dbReference type="NCBI Taxonomy" id="1070528"/>
    <lineage>
        <taxon>unclassified sequences</taxon>
        <taxon>metagenomes</taxon>
        <taxon>organismal metagenomes</taxon>
    </lineage>
</organism>